<dbReference type="AlphaFoldDB" id="L0G7A4"/>
<dbReference type="SUPFAM" id="SSF53335">
    <property type="entry name" value="S-adenosyl-L-methionine-dependent methyltransferases"/>
    <property type="match status" value="1"/>
</dbReference>
<dbReference type="InterPro" id="IPR029063">
    <property type="entry name" value="SAM-dependent_MTases_sf"/>
</dbReference>
<evidence type="ECO:0000313" key="1">
    <source>
        <dbReference type="EMBL" id="AGA80735.1"/>
    </source>
</evidence>
<dbReference type="InterPro" id="IPR008884">
    <property type="entry name" value="TylF_MeTrfase"/>
</dbReference>
<dbReference type="KEGG" id="evi:Echvi_4562"/>
<evidence type="ECO:0008006" key="3">
    <source>
        <dbReference type="Google" id="ProtNLM"/>
    </source>
</evidence>
<dbReference type="Pfam" id="PF13578">
    <property type="entry name" value="Methyltransf_24"/>
    <property type="match status" value="1"/>
</dbReference>
<dbReference type="EMBL" id="CP003346">
    <property type="protein sequence ID" value="AGA80735.1"/>
    <property type="molecule type" value="Genomic_DNA"/>
</dbReference>
<dbReference type="Proteomes" id="UP000010796">
    <property type="component" value="Chromosome"/>
</dbReference>
<accession>L0G7A4</accession>
<name>L0G7A4_ECHVK</name>
<organism evidence="1 2">
    <name type="scientific">Echinicola vietnamensis (strain DSM 17526 / LMG 23754 / KMM 6221)</name>
    <dbReference type="NCBI Taxonomy" id="926556"/>
    <lineage>
        <taxon>Bacteria</taxon>
        <taxon>Pseudomonadati</taxon>
        <taxon>Bacteroidota</taxon>
        <taxon>Cytophagia</taxon>
        <taxon>Cytophagales</taxon>
        <taxon>Cyclobacteriaceae</taxon>
        <taxon>Echinicola</taxon>
    </lineage>
</organism>
<reference evidence="2" key="1">
    <citation type="submission" date="2012-02" db="EMBL/GenBank/DDBJ databases">
        <title>The complete genome of Echinicola vietnamensis DSM 17526.</title>
        <authorList>
            <person name="Lucas S."/>
            <person name="Copeland A."/>
            <person name="Lapidus A."/>
            <person name="Glavina del Rio T."/>
            <person name="Dalin E."/>
            <person name="Tice H."/>
            <person name="Bruce D."/>
            <person name="Goodwin L."/>
            <person name="Pitluck S."/>
            <person name="Peters L."/>
            <person name="Ovchinnikova G."/>
            <person name="Teshima H."/>
            <person name="Kyrpides N."/>
            <person name="Mavromatis K."/>
            <person name="Ivanova N."/>
            <person name="Brettin T."/>
            <person name="Detter J.C."/>
            <person name="Han C."/>
            <person name="Larimer F."/>
            <person name="Land M."/>
            <person name="Hauser L."/>
            <person name="Markowitz V."/>
            <person name="Cheng J.-F."/>
            <person name="Hugenholtz P."/>
            <person name="Woyke T."/>
            <person name="Wu D."/>
            <person name="Brambilla E."/>
            <person name="Klenk H.-P."/>
            <person name="Eisen J.A."/>
        </authorList>
    </citation>
    <scope>NUCLEOTIDE SEQUENCE [LARGE SCALE GENOMIC DNA]</scope>
    <source>
        <strain evidence="2">DSM 17526 / LMG 23754 / KMM 6221</strain>
    </source>
</reference>
<dbReference type="STRING" id="926556.Echvi_4562"/>
<dbReference type="RefSeq" id="WP_015268257.1">
    <property type="nucleotide sequence ID" value="NC_019904.1"/>
</dbReference>
<proteinExistence type="predicted"/>
<gene>
    <name evidence="1" type="ordered locus">Echvi_4562</name>
</gene>
<dbReference type="PANTHER" id="PTHR40036">
    <property type="entry name" value="MACROCIN O-METHYLTRANSFERASE"/>
    <property type="match status" value="1"/>
</dbReference>
<dbReference type="HOGENOM" id="CLU_070011_1_0_10"/>
<dbReference type="OrthoDB" id="9811332at2"/>
<dbReference type="PANTHER" id="PTHR40036:SF1">
    <property type="entry name" value="MACROCIN O-METHYLTRANSFERASE"/>
    <property type="match status" value="1"/>
</dbReference>
<evidence type="ECO:0000313" key="2">
    <source>
        <dbReference type="Proteomes" id="UP000010796"/>
    </source>
</evidence>
<dbReference type="eggNOG" id="COG4122">
    <property type="taxonomic scope" value="Bacteria"/>
</dbReference>
<sequence length="244" mass="27475">MDNLFINHPPFSRREAVSPSLVLTNKVLKKVGLRLDHHFDTMRDMCSVEQRINFFHLLTRVFQDEVEGELVEVGTFTGQCALLFQKVNALFGYGKRLHVFDSFEIKFTETVDVLSLLKENFVAAGLTCPEIHKGYFQDTLSGQLPENIAFVHIDCGCGDDPMLHKKIVLACLAEVYPRLTPGGIGVFMDYFDPEMADELSRIHKLHQINPGVGLAVDEFFSDKPEEVITLFGGPASHAYIRKQG</sequence>
<dbReference type="Gene3D" id="3.40.50.150">
    <property type="entry name" value="Vaccinia Virus protein VP39"/>
    <property type="match status" value="1"/>
</dbReference>
<protein>
    <recommendedName>
        <fullName evidence="3">O-methyltransferase</fullName>
    </recommendedName>
</protein>
<keyword evidence="2" id="KW-1185">Reference proteome</keyword>